<keyword evidence="2" id="KW-1185">Reference proteome</keyword>
<evidence type="ECO:0000313" key="1">
    <source>
        <dbReference type="EMBL" id="EFX71458.1"/>
    </source>
</evidence>
<dbReference type="HOGENOM" id="CLU_2657012_0_0_1"/>
<dbReference type="EMBL" id="GL732609">
    <property type="protein sequence ID" value="EFX71458.1"/>
    <property type="molecule type" value="Genomic_DNA"/>
</dbReference>
<reference evidence="1 2" key="1">
    <citation type="journal article" date="2011" name="Science">
        <title>The ecoresponsive genome of Daphnia pulex.</title>
        <authorList>
            <person name="Colbourne J.K."/>
            <person name="Pfrender M.E."/>
            <person name="Gilbert D."/>
            <person name="Thomas W.K."/>
            <person name="Tucker A."/>
            <person name="Oakley T.H."/>
            <person name="Tokishita S."/>
            <person name="Aerts A."/>
            <person name="Arnold G.J."/>
            <person name="Basu M.K."/>
            <person name="Bauer D.J."/>
            <person name="Caceres C.E."/>
            <person name="Carmel L."/>
            <person name="Casola C."/>
            <person name="Choi J.H."/>
            <person name="Detter J.C."/>
            <person name="Dong Q."/>
            <person name="Dusheyko S."/>
            <person name="Eads B.D."/>
            <person name="Frohlich T."/>
            <person name="Geiler-Samerotte K.A."/>
            <person name="Gerlach D."/>
            <person name="Hatcher P."/>
            <person name="Jogdeo S."/>
            <person name="Krijgsveld J."/>
            <person name="Kriventseva E.V."/>
            <person name="Kultz D."/>
            <person name="Laforsch C."/>
            <person name="Lindquist E."/>
            <person name="Lopez J."/>
            <person name="Manak J.R."/>
            <person name="Muller J."/>
            <person name="Pangilinan J."/>
            <person name="Patwardhan R.P."/>
            <person name="Pitluck S."/>
            <person name="Pritham E.J."/>
            <person name="Rechtsteiner A."/>
            <person name="Rho M."/>
            <person name="Rogozin I.B."/>
            <person name="Sakarya O."/>
            <person name="Salamov A."/>
            <person name="Schaack S."/>
            <person name="Shapiro H."/>
            <person name="Shiga Y."/>
            <person name="Skalitzky C."/>
            <person name="Smith Z."/>
            <person name="Souvorov A."/>
            <person name="Sung W."/>
            <person name="Tang Z."/>
            <person name="Tsuchiya D."/>
            <person name="Tu H."/>
            <person name="Vos H."/>
            <person name="Wang M."/>
            <person name="Wolf Y.I."/>
            <person name="Yamagata H."/>
            <person name="Yamada T."/>
            <person name="Ye Y."/>
            <person name="Shaw J.R."/>
            <person name="Andrews J."/>
            <person name="Crease T.J."/>
            <person name="Tang H."/>
            <person name="Lucas S.M."/>
            <person name="Robertson H.M."/>
            <person name="Bork P."/>
            <person name="Koonin E.V."/>
            <person name="Zdobnov E.M."/>
            <person name="Grigoriev I.V."/>
            <person name="Lynch M."/>
            <person name="Boore J.L."/>
        </authorList>
    </citation>
    <scope>NUCLEOTIDE SEQUENCE [LARGE SCALE GENOMIC DNA]</scope>
</reference>
<dbReference type="InParanoid" id="E9H9T9"/>
<name>E9H9T9_DAPPU</name>
<proteinExistence type="predicted"/>
<dbReference type="KEGG" id="dpx:DAPPUDRAFT_255656"/>
<evidence type="ECO:0000313" key="2">
    <source>
        <dbReference type="Proteomes" id="UP000000305"/>
    </source>
</evidence>
<protein>
    <submittedName>
        <fullName evidence="1">Uncharacterized protein</fullName>
    </submittedName>
</protein>
<sequence>MLDDDSQQIINTRRKQKQPSSLLGIRFRTCVWVPGSVRIPHWRFEVATNNRHATRIHSLDVVTAANSNDPDGAISD</sequence>
<accession>E9H9T9</accession>
<gene>
    <name evidence="1" type="ORF">DAPPUDRAFT_255656</name>
</gene>
<dbReference type="Proteomes" id="UP000000305">
    <property type="component" value="Unassembled WGS sequence"/>
</dbReference>
<dbReference type="AlphaFoldDB" id="E9H9T9"/>
<organism evidence="1 2">
    <name type="scientific">Daphnia pulex</name>
    <name type="common">Water flea</name>
    <dbReference type="NCBI Taxonomy" id="6669"/>
    <lineage>
        <taxon>Eukaryota</taxon>
        <taxon>Metazoa</taxon>
        <taxon>Ecdysozoa</taxon>
        <taxon>Arthropoda</taxon>
        <taxon>Crustacea</taxon>
        <taxon>Branchiopoda</taxon>
        <taxon>Diplostraca</taxon>
        <taxon>Cladocera</taxon>
        <taxon>Anomopoda</taxon>
        <taxon>Daphniidae</taxon>
        <taxon>Daphnia</taxon>
    </lineage>
</organism>